<comment type="subcellular location">
    <subcellularLocation>
        <location evidence="1">Secreted</location>
    </subcellularLocation>
</comment>
<sequence>MTVRTSRVGLALATGALVLAGSPAASAATTAAVPPPPSEPGSKLILMHHEGTADEVPSKASFALLACDPPGGTHPATQAACGRLRETNGDIEELDAHPDRVCTKEYQPVTVHAYGHWKGATVHRSKTFGNACQAEAATAEVFGF</sequence>
<dbReference type="RefSeq" id="WP_381825869.1">
    <property type="nucleotide sequence ID" value="NZ_JBHTCF010000001.1"/>
</dbReference>
<keyword evidence="6 8" id="KW-0722">Serine protease inhibitor</keyword>
<organism evidence="11 12">
    <name type="scientific">Streptomyces monticola</name>
    <dbReference type="NCBI Taxonomy" id="2666263"/>
    <lineage>
        <taxon>Bacteria</taxon>
        <taxon>Bacillati</taxon>
        <taxon>Actinomycetota</taxon>
        <taxon>Actinomycetes</taxon>
        <taxon>Kitasatosporales</taxon>
        <taxon>Streptomycetaceae</taxon>
        <taxon>Streptomyces</taxon>
    </lineage>
</organism>
<evidence type="ECO:0000256" key="5">
    <source>
        <dbReference type="ARBA" id="ARBA00022690"/>
    </source>
</evidence>
<evidence type="ECO:0000256" key="2">
    <source>
        <dbReference type="ARBA" id="ARBA00010472"/>
    </source>
</evidence>
<dbReference type="Pfam" id="PF00720">
    <property type="entry name" value="SSI"/>
    <property type="match status" value="1"/>
</dbReference>
<comment type="similarity">
    <text evidence="2 8">Belongs to the protease inhibitor I16 (SSI) family.</text>
</comment>
<keyword evidence="12" id="KW-1185">Reference proteome</keyword>
<evidence type="ECO:0000313" key="12">
    <source>
        <dbReference type="Proteomes" id="UP001596523"/>
    </source>
</evidence>
<evidence type="ECO:0000256" key="9">
    <source>
        <dbReference type="SAM" id="SignalP"/>
    </source>
</evidence>
<dbReference type="Proteomes" id="UP001596523">
    <property type="component" value="Unassembled WGS sequence"/>
</dbReference>
<comment type="subunit">
    <text evidence="3">Homodimer.</text>
</comment>
<feature type="domain" description="Subtilisin inhibitor" evidence="10">
    <location>
        <begin position="42"/>
        <end position="130"/>
    </location>
</feature>
<evidence type="ECO:0000256" key="6">
    <source>
        <dbReference type="ARBA" id="ARBA00022900"/>
    </source>
</evidence>
<protein>
    <submittedName>
        <fullName evidence="11">SSI family serine proteinase inhibitor</fullName>
    </submittedName>
</protein>
<evidence type="ECO:0000256" key="4">
    <source>
        <dbReference type="ARBA" id="ARBA00022525"/>
    </source>
</evidence>
<dbReference type="InterPro" id="IPR000691">
    <property type="entry name" value="Prot_inh_I16_SSI"/>
</dbReference>
<evidence type="ECO:0000313" key="11">
    <source>
        <dbReference type="EMBL" id="MFC7303073.1"/>
    </source>
</evidence>
<keyword evidence="4" id="KW-0964">Secreted</keyword>
<dbReference type="InterPro" id="IPR023549">
    <property type="entry name" value="Subtilisin_inhibitor"/>
</dbReference>
<dbReference type="PRINTS" id="PR00294">
    <property type="entry name" value="SSBTLNINHBTR"/>
</dbReference>
<evidence type="ECO:0000259" key="10">
    <source>
        <dbReference type="Pfam" id="PF00720"/>
    </source>
</evidence>
<gene>
    <name evidence="11" type="ORF">ACFQVC_02415</name>
</gene>
<feature type="signal peptide" evidence="9">
    <location>
        <begin position="1"/>
        <end position="27"/>
    </location>
</feature>
<accession>A0ABW2JAN7</accession>
<keyword evidence="7" id="KW-1015">Disulfide bond</keyword>
<dbReference type="InterPro" id="IPR036819">
    <property type="entry name" value="Subtilisin_inhibitor-like_sf"/>
</dbReference>
<dbReference type="EMBL" id="JBHTCF010000001">
    <property type="protein sequence ID" value="MFC7303073.1"/>
    <property type="molecule type" value="Genomic_DNA"/>
</dbReference>
<keyword evidence="5 8" id="KW-0646">Protease inhibitor</keyword>
<feature type="chain" id="PRO_5045496970" evidence="9">
    <location>
        <begin position="28"/>
        <end position="144"/>
    </location>
</feature>
<reference evidence="12" key="1">
    <citation type="journal article" date="2019" name="Int. J. Syst. Evol. Microbiol.">
        <title>The Global Catalogue of Microorganisms (GCM) 10K type strain sequencing project: providing services to taxonomists for standard genome sequencing and annotation.</title>
        <authorList>
            <consortium name="The Broad Institute Genomics Platform"/>
            <consortium name="The Broad Institute Genome Sequencing Center for Infectious Disease"/>
            <person name="Wu L."/>
            <person name="Ma J."/>
        </authorList>
    </citation>
    <scope>NUCLEOTIDE SEQUENCE [LARGE SCALE GENOMIC DNA]</scope>
    <source>
        <strain evidence="12">SYNS20</strain>
    </source>
</reference>
<evidence type="ECO:0000256" key="3">
    <source>
        <dbReference type="ARBA" id="ARBA00011738"/>
    </source>
</evidence>
<evidence type="ECO:0000256" key="7">
    <source>
        <dbReference type="ARBA" id="ARBA00023157"/>
    </source>
</evidence>
<evidence type="ECO:0000256" key="8">
    <source>
        <dbReference type="RuleBase" id="RU003471"/>
    </source>
</evidence>
<dbReference type="SUPFAM" id="SSF55399">
    <property type="entry name" value="Subtilisin inhibitor"/>
    <property type="match status" value="1"/>
</dbReference>
<dbReference type="Gene3D" id="3.30.350.10">
    <property type="entry name" value="Subtilisin inhibitor-like"/>
    <property type="match status" value="1"/>
</dbReference>
<keyword evidence="9" id="KW-0732">Signal</keyword>
<comment type="caution">
    <text evidence="11">The sequence shown here is derived from an EMBL/GenBank/DDBJ whole genome shotgun (WGS) entry which is preliminary data.</text>
</comment>
<proteinExistence type="inferred from homology"/>
<name>A0ABW2JAN7_9ACTN</name>
<evidence type="ECO:0000256" key="1">
    <source>
        <dbReference type="ARBA" id="ARBA00004613"/>
    </source>
</evidence>